<gene>
    <name evidence="1" type="ORF">B296_00055108</name>
</gene>
<dbReference type="EMBL" id="AMZH03015802">
    <property type="protein sequence ID" value="RRT45491.1"/>
    <property type="molecule type" value="Genomic_DNA"/>
</dbReference>
<proteinExistence type="predicted"/>
<evidence type="ECO:0000313" key="2">
    <source>
        <dbReference type="Proteomes" id="UP000287651"/>
    </source>
</evidence>
<sequence length="116" mass="13397">MKTCEETTWEPREKNEKKTIGLVLSTVEECRRPRPADGLTLFLARRFARCMRPRRRGRHRIATDGRRNSNSRGSVGLRAVAADLHHCMCVPPTPSHPETTFIHVVFVLVIYHHQKL</sequence>
<reference evidence="1 2" key="1">
    <citation type="journal article" date="2014" name="Agronomy (Basel)">
        <title>A Draft Genome Sequence for Ensete ventricosum, the Drought-Tolerant Tree Against Hunger.</title>
        <authorList>
            <person name="Harrison J."/>
            <person name="Moore K.A."/>
            <person name="Paszkiewicz K."/>
            <person name="Jones T."/>
            <person name="Grant M."/>
            <person name="Ambacheew D."/>
            <person name="Muzemil S."/>
            <person name="Studholme D.J."/>
        </authorList>
    </citation>
    <scope>NUCLEOTIDE SEQUENCE [LARGE SCALE GENOMIC DNA]</scope>
</reference>
<comment type="caution">
    <text evidence="1">The sequence shown here is derived from an EMBL/GenBank/DDBJ whole genome shotgun (WGS) entry which is preliminary data.</text>
</comment>
<accession>A0A426Y1Q7</accession>
<dbReference type="AlphaFoldDB" id="A0A426Y1Q7"/>
<evidence type="ECO:0000313" key="1">
    <source>
        <dbReference type="EMBL" id="RRT45491.1"/>
    </source>
</evidence>
<dbReference type="Proteomes" id="UP000287651">
    <property type="component" value="Unassembled WGS sequence"/>
</dbReference>
<organism evidence="1 2">
    <name type="scientific">Ensete ventricosum</name>
    <name type="common">Abyssinian banana</name>
    <name type="synonym">Musa ensete</name>
    <dbReference type="NCBI Taxonomy" id="4639"/>
    <lineage>
        <taxon>Eukaryota</taxon>
        <taxon>Viridiplantae</taxon>
        <taxon>Streptophyta</taxon>
        <taxon>Embryophyta</taxon>
        <taxon>Tracheophyta</taxon>
        <taxon>Spermatophyta</taxon>
        <taxon>Magnoliopsida</taxon>
        <taxon>Liliopsida</taxon>
        <taxon>Zingiberales</taxon>
        <taxon>Musaceae</taxon>
        <taxon>Ensete</taxon>
    </lineage>
</organism>
<name>A0A426Y1Q7_ENSVE</name>
<protein>
    <submittedName>
        <fullName evidence="1">Uncharacterized protein</fullName>
    </submittedName>
</protein>